<evidence type="ECO:0000259" key="2">
    <source>
        <dbReference type="Pfam" id="PF26053"/>
    </source>
</evidence>
<reference evidence="3" key="2">
    <citation type="submission" date="2023-06" db="EMBL/GenBank/DDBJ databases">
        <authorList>
            <consortium name="Lawrence Berkeley National Laboratory"/>
            <person name="Mondo S.J."/>
            <person name="Hensen N."/>
            <person name="Bonometti L."/>
            <person name="Westerberg I."/>
            <person name="Brannstrom I.O."/>
            <person name="Guillou S."/>
            <person name="Cros-Aarteil S."/>
            <person name="Calhoun S."/>
            <person name="Haridas S."/>
            <person name="Kuo A."/>
            <person name="Pangilinan J."/>
            <person name="Riley R."/>
            <person name="Labutti K."/>
            <person name="Andreopoulos B."/>
            <person name="Lipzen A."/>
            <person name="Chen C."/>
            <person name="Yanf M."/>
            <person name="Daum C."/>
            <person name="Ng V."/>
            <person name="Clum A."/>
            <person name="Steindorff A."/>
            <person name="Ohm R."/>
            <person name="Martin F."/>
            <person name="Silar P."/>
            <person name="Natvig D."/>
            <person name="Lalanne C."/>
            <person name="Gautier V."/>
            <person name="Ament-Velasquez S.L."/>
            <person name="Kruys A."/>
            <person name="Hutchinson M.I."/>
            <person name="Powell A.J."/>
            <person name="Barry K."/>
            <person name="Miller A.N."/>
            <person name="Grigoriev I.V."/>
            <person name="Debuchy R."/>
            <person name="Gladieux P."/>
            <person name="Thoren M.H."/>
            <person name="Johannesson H."/>
        </authorList>
    </citation>
    <scope>NUCLEOTIDE SEQUENCE</scope>
    <source>
        <strain evidence="3">CBS 626.80</strain>
    </source>
</reference>
<evidence type="ECO:0000259" key="1">
    <source>
        <dbReference type="Pfam" id="PF01425"/>
    </source>
</evidence>
<evidence type="ECO:0000313" key="4">
    <source>
        <dbReference type="Proteomes" id="UP001303222"/>
    </source>
</evidence>
<dbReference type="InterPro" id="IPR058329">
    <property type="entry name" value="Arp1_N"/>
</dbReference>
<proteinExistence type="predicted"/>
<dbReference type="InterPro" id="IPR036928">
    <property type="entry name" value="AS_sf"/>
</dbReference>
<dbReference type="SUPFAM" id="SSF75304">
    <property type="entry name" value="Amidase signature (AS) enzymes"/>
    <property type="match status" value="1"/>
</dbReference>
<dbReference type="PANTHER" id="PTHR46310">
    <property type="entry name" value="AMIDASE 1"/>
    <property type="match status" value="1"/>
</dbReference>
<dbReference type="Pfam" id="PF26053">
    <property type="entry name" value="DUF8016"/>
    <property type="match status" value="1"/>
</dbReference>
<gene>
    <name evidence="3" type="ORF">QBC32DRAFT_388372</name>
</gene>
<dbReference type="Pfam" id="PF01425">
    <property type="entry name" value="Amidase"/>
    <property type="match status" value="1"/>
</dbReference>
<feature type="domain" description="Amidase" evidence="1">
    <location>
        <begin position="213"/>
        <end position="323"/>
    </location>
</feature>
<organism evidence="3 4">
    <name type="scientific">Pseudoneurospora amorphoporcata</name>
    <dbReference type="NCBI Taxonomy" id="241081"/>
    <lineage>
        <taxon>Eukaryota</taxon>
        <taxon>Fungi</taxon>
        <taxon>Dikarya</taxon>
        <taxon>Ascomycota</taxon>
        <taxon>Pezizomycotina</taxon>
        <taxon>Sordariomycetes</taxon>
        <taxon>Sordariomycetidae</taxon>
        <taxon>Sordariales</taxon>
        <taxon>Sordariaceae</taxon>
        <taxon>Pseudoneurospora</taxon>
    </lineage>
</organism>
<dbReference type="EMBL" id="MU859558">
    <property type="protein sequence ID" value="KAK3946710.1"/>
    <property type="molecule type" value="Genomic_DNA"/>
</dbReference>
<reference evidence="3" key="1">
    <citation type="journal article" date="2023" name="Mol. Phylogenet. Evol.">
        <title>Genome-scale phylogeny and comparative genomics of the fungal order Sordariales.</title>
        <authorList>
            <person name="Hensen N."/>
            <person name="Bonometti L."/>
            <person name="Westerberg I."/>
            <person name="Brannstrom I.O."/>
            <person name="Guillou S."/>
            <person name="Cros-Aarteil S."/>
            <person name="Calhoun S."/>
            <person name="Haridas S."/>
            <person name="Kuo A."/>
            <person name="Mondo S."/>
            <person name="Pangilinan J."/>
            <person name="Riley R."/>
            <person name="LaButti K."/>
            <person name="Andreopoulos B."/>
            <person name="Lipzen A."/>
            <person name="Chen C."/>
            <person name="Yan M."/>
            <person name="Daum C."/>
            <person name="Ng V."/>
            <person name="Clum A."/>
            <person name="Steindorff A."/>
            <person name="Ohm R.A."/>
            <person name="Martin F."/>
            <person name="Silar P."/>
            <person name="Natvig D.O."/>
            <person name="Lalanne C."/>
            <person name="Gautier V."/>
            <person name="Ament-Velasquez S.L."/>
            <person name="Kruys A."/>
            <person name="Hutchinson M.I."/>
            <person name="Powell A.J."/>
            <person name="Barry K."/>
            <person name="Miller A.N."/>
            <person name="Grigoriev I.V."/>
            <person name="Debuchy R."/>
            <person name="Gladieux P."/>
            <person name="Hiltunen Thoren M."/>
            <person name="Johannesson H."/>
        </authorList>
    </citation>
    <scope>NUCLEOTIDE SEQUENCE</scope>
    <source>
        <strain evidence="3">CBS 626.80</strain>
    </source>
</reference>
<dbReference type="Proteomes" id="UP001303222">
    <property type="component" value="Unassembled WGS sequence"/>
</dbReference>
<feature type="domain" description="Scytalone dehydratase-like protein Arp1 N-terminal" evidence="2">
    <location>
        <begin position="86"/>
        <end position="160"/>
    </location>
</feature>
<comment type="caution">
    <text evidence="3">The sequence shown here is derived from an EMBL/GenBank/DDBJ whole genome shotgun (WGS) entry which is preliminary data.</text>
</comment>
<protein>
    <submittedName>
        <fullName evidence="3">Amidase signature domain-containing protein</fullName>
    </submittedName>
</protein>
<dbReference type="PANTHER" id="PTHR46310:SF7">
    <property type="entry name" value="AMIDASE 1"/>
    <property type="match status" value="1"/>
</dbReference>
<dbReference type="InterPro" id="IPR023631">
    <property type="entry name" value="Amidase_dom"/>
</dbReference>
<evidence type="ECO:0000313" key="3">
    <source>
        <dbReference type="EMBL" id="KAK3946710.1"/>
    </source>
</evidence>
<sequence length="597" mass="67368">MAKLICRLPWSKGVGDSEHSDVGKGDEFTAGSEYGRTSKVGAALYVVAPFQCRLPASSIDKITRKFTRYGLATVFSVPSAGKDARTTVRLSWIQKALKDYETVDDVFDQAFLATVVFNGGGKWKPRITPEAKQYLTKLGARDIVLYSGVADLPPGPYYMTGHQMRDVWKLEDDIYGTCMVTVAPKSNLFEPFQPLSWIDSSHYAYYDTYDACTKNAPCIQKLVDKGAIIVSKTKMNSFANWEEPIEYVDYQAPWNPRGDQYQSMGGSSSGSAAAVAAYDWLDITIGTDTWGSVTRPALWCGCFGLRPTLGAVSGEGIKPFCKSRCIEFATQWLDVGKMETEPKPFTSIIWATDFWNIMDARQVKTAREFAGKMGSILGVDFVDVSFEATWAASPPPEARGLSLPEFIKHQPLKCYDAYHSCEDFRARYRKKFGRTPYVSPRIQGMWEFAKEITREERDLGFRKMDVYRKWFKNTILTGKHSNTLVMMPLESMGPRYRDEVPTFRRPPQDGINALGLASVMKSPVLAVPIDEISYNSRVSSREEKLPFMIAIMARQGYDLALMDETRKVLEKTGKPTVLRTGRRMYTEWACLWKSEIR</sequence>
<keyword evidence="4" id="KW-1185">Reference proteome</keyword>
<name>A0AAN6NJI7_9PEZI</name>
<dbReference type="AlphaFoldDB" id="A0AAN6NJI7"/>
<dbReference type="Gene3D" id="3.90.1300.10">
    <property type="entry name" value="Amidase signature (AS) domain"/>
    <property type="match status" value="1"/>
</dbReference>
<accession>A0AAN6NJI7</accession>